<feature type="transmembrane region" description="Helical" evidence="6">
    <location>
        <begin position="88"/>
        <end position="110"/>
    </location>
</feature>
<dbReference type="InterPro" id="IPR055432">
    <property type="entry name" value="STING_LBD"/>
</dbReference>
<keyword evidence="10" id="KW-1185">Reference proteome</keyword>
<dbReference type="OrthoDB" id="6053839at2759"/>
<feature type="transmembrane region" description="Helical" evidence="6">
    <location>
        <begin position="131"/>
        <end position="158"/>
    </location>
</feature>
<feature type="region of interest" description="Disordered" evidence="5">
    <location>
        <begin position="1"/>
        <end position="23"/>
    </location>
</feature>
<evidence type="ECO:0000256" key="3">
    <source>
        <dbReference type="ARBA" id="ARBA00022989"/>
    </source>
</evidence>
<dbReference type="GO" id="GO:0061507">
    <property type="term" value="F:2',3'-cyclic GMP-AMP binding"/>
    <property type="evidence" value="ECO:0007669"/>
    <property type="project" value="TreeGrafter"/>
</dbReference>
<dbReference type="GO" id="GO:0035438">
    <property type="term" value="F:cyclic-di-GMP binding"/>
    <property type="evidence" value="ECO:0007669"/>
    <property type="project" value="TreeGrafter"/>
</dbReference>
<feature type="domain" description="STING ligand-binding" evidence="7">
    <location>
        <begin position="194"/>
        <end position="374"/>
    </location>
</feature>
<evidence type="ECO:0000256" key="6">
    <source>
        <dbReference type="SAM" id="Phobius"/>
    </source>
</evidence>
<evidence type="ECO:0000313" key="10">
    <source>
        <dbReference type="Proteomes" id="UP001152795"/>
    </source>
</evidence>
<dbReference type="AlphaFoldDB" id="A0A7D9IPX8"/>
<dbReference type="GO" id="GO:0016239">
    <property type="term" value="P:positive regulation of macroautophagy"/>
    <property type="evidence" value="ECO:0007669"/>
    <property type="project" value="TreeGrafter"/>
</dbReference>
<sequence length="486" mass="54669">MRENMSVVDVVESDSEQNDGQNTVIPVPEKRKKRARCVSIILCTITAILLIAFCVVNRNVVEYYRGPTQKNTTNVCYRKEEKLTFSGLFTTALGLFGVVLGTLVDRLSLIAEERHHLHQRYGGSRKKMIKACFSGILWGPVIALLGLAAIILVILIFVTAESACMGPLVMHLLSLNTQSEVHISTILEEKETYVANGLAWSYYFNYLANAVPKFEEKVPNNSCNSVQLNDGQVVQLNSNKLILLISHDCTTDDLAKLDDKISKRGTFSNGKYTFPVYCLTYNNNHDYCTYVIKYVKQPLETLKNMSRYKIIKALDEKQLEYQVKLLCRTLSQILKDPFNNKCKDKCILVAMKANSTKNLNNGELVNVIMQEVQADESTFEHVDGFIQVPSHQKPKQPKTIEDDTREDTPRKKPKTSDDIELQPMKNPAENIESPHTDQRKPSKLCEQEIGDGNDSGASTSGNSPDLVYIANGSRQSEQQDDQTNTL</sequence>
<comment type="caution">
    <text evidence="9">The sequence shown here is derived from an EMBL/GenBank/DDBJ whole genome shotgun (WGS) entry which is preliminary data.</text>
</comment>
<comment type="subcellular location">
    <subcellularLocation>
        <location evidence="1">Membrane</location>
        <topology evidence="1">Multi-pass membrane protein</topology>
    </subcellularLocation>
</comment>
<dbReference type="PANTHER" id="PTHR34339">
    <property type="entry name" value="STIMULATOR OF INTERFERON GENES PROTEIN"/>
    <property type="match status" value="1"/>
</dbReference>
<evidence type="ECO:0000256" key="1">
    <source>
        <dbReference type="ARBA" id="ARBA00004141"/>
    </source>
</evidence>
<dbReference type="GO" id="GO:0002218">
    <property type="term" value="P:activation of innate immune response"/>
    <property type="evidence" value="ECO:0007669"/>
    <property type="project" value="InterPro"/>
</dbReference>
<feature type="compositionally biased region" description="Basic and acidic residues" evidence="5">
    <location>
        <begin position="432"/>
        <end position="446"/>
    </location>
</feature>
<feature type="compositionally biased region" description="Low complexity" evidence="5">
    <location>
        <begin position="1"/>
        <end position="10"/>
    </location>
</feature>
<feature type="region of interest" description="Disordered" evidence="5">
    <location>
        <begin position="386"/>
        <end position="486"/>
    </location>
</feature>
<feature type="compositionally biased region" description="Polar residues" evidence="5">
    <location>
        <begin position="472"/>
        <end position="486"/>
    </location>
</feature>
<protein>
    <submittedName>
        <fullName evidence="9">Stimulator of interferon genes</fullName>
    </submittedName>
</protein>
<dbReference type="GO" id="GO:0061709">
    <property type="term" value="P:reticulophagy"/>
    <property type="evidence" value="ECO:0007669"/>
    <property type="project" value="TreeGrafter"/>
</dbReference>
<dbReference type="GO" id="GO:0000045">
    <property type="term" value="P:autophagosome assembly"/>
    <property type="evidence" value="ECO:0007669"/>
    <property type="project" value="TreeGrafter"/>
</dbReference>
<dbReference type="Gene3D" id="1.20.5.5200">
    <property type="match status" value="1"/>
</dbReference>
<dbReference type="PANTHER" id="PTHR34339:SF1">
    <property type="entry name" value="STIMULATOR OF INTERFERON GENES PROTEIN"/>
    <property type="match status" value="1"/>
</dbReference>
<organism evidence="9 10">
    <name type="scientific">Paramuricea clavata</name>
    <name type="common">Red gorgonian</name>
    <name type="synonym">Violescent sea-whip</name>
    <dbReference type="NCBI Taxonomy" id="317549"/>
    <lineage>
        <taxon>Eukaryota</taxon>
        <taxon>Metazoa</taxon>
        <taxon>Cnidaria</taxon>
        <taxon>Anthozoa</taxon>
        <taxon>Octocorallia</taxon>
        <taxon>Malacalcyonacea</taxon>
        <taxon>Plexauridae</taxon>
        <taxon>Paramuricea</taxon>
    </lineage>
</organism>
<name>A0A7D9IPX8_PARCT</name>
<keyword evidence="4 6" id="KW-0472">Membrane</keyword>
<dbReference type="InterPro" id="IPR055434">
    <property type="entry name" value="STING_TM"/>
</dbReference>
<gene>
    <name evidence="9" type="ORF">PACLA_8A043003</name>
</gene>
<dbReference type="Pfam" id="PF23417">
    <property type="entry name" value="STING_TM"/>
    <property type="match status" value="1"/>
</dbReference>
<accession>A0A7D9IPX8</accession>
<dbReference type="Proteomes" id="UP001152795">
    <property type="component" value="Unassembled WGS sequence"/>
</dbReference>
<dbReference type="InterPro" id="IPR038623">
    <property type="entry name" value="STING_C_sf"/>
</dbReference>
<evidence type="ECO:0000256" key="2">
    <source>
        <dbReference type="ARBA" id="ARBA00022692"/>
    </source>
</evidence>
<dbReference type="InterPro" id="IPR029158">
    <property type="entry name" value="STING"/>
</dbReference>
<dbReference type="GO" id="GO:0005776">
    <property type="term" value="C:autophagosome"/>
    <property type="evidence" value="ECO:0007669"/>
    <property type="project" value="TreeGrafter"/>
</dbReference>
<dbReference type="Gene3D" id="3.40.50.12100">
    <property type="entry name" value="Stimulator of interferon genes protein"/>
    <property type="match status" value="1"/>
</dbReference>
<feature type="transmembrane region" description="Helical" evidence="6">
    <location>
        <begin position="37"/>
        <end position="58"/>
    </location>
</feature>
<dbReference type="GO" id="GO:0032481">
    <property type="term" value="P:positive regulation of type I interferon production"/>
    <property type="evidence" value="ECO:0007669"/>
    <property type="project" value="InterPro"/>
</dbReference>
<dbReference type="EMBL" id="CACRXK020007386">
    <property type="protein sequence ID" value="CAB4012118.1"/>
    <property type="molecule type" value="Genomic_DNA"/>
</dbReference>
<dbReference type="Pfam" id="PF15009">
    <property type="entry name" value="STING_LBD"/>
    <property type="match status" value="1"/>
</dbReference>
<keyword evidence="3 6" id="KW-1133">Transmembrane helix</keyword>
<evidence type="ECO:0000259" key="7">
    <source>
        <dbReference type="Pfam" id="PF15009"/>
    </source>
</evidence>
<feature type="compositionally biased region" description="Basic and acidic residues" evidence="5">
    <location>
        <begin position="398"/>
        <end position="417"/>
    </location>
</feature>
<reference evidence="9" key="1">
    <citation type="submission" date="2020-04" db="EMBL/GenBank/DDBJ databases">
        <authorList>
            <person name="Alioto T."/>
            <person name="Alioto T."/>
            <person name="Gomez Garrido J."/>
        </authorList>
    </citation>
    <scope>NUCLEOTIDE SEQUENCE</scope>
    <source>
        <strain evidence="9">A484AB</strain>
    </source>
</reference>
<keyword evidence="2 6" id="KW-0812">Transmembrane</keyword>
<dbReference type="GO" id="GO:0045087">
    <property type="term" value="P:innate immune response"/>
    <property type="evidence" value="ECO:0007669"/>
    <property type="project" value="TreeGrafter"/>
</dbReference>
<evidence type="ECO:0000259" key="8">
    <source>
        <dbReference type="Pfam" id="PF23417"/>
    </source>
</evidence>
<evidence type="ECO:0000256" key="5">
    <source>
        <dbReference type="SAM" id="MobiDB-lite"/>
    </source>
</evidence>
<dbReference type="GO" id="GO:0005789">
    <property type="term" value="C:endoplasmic reticulum membrane"/>
    <property type="evidence" value="ECO:0007669"/>
    <property type="project" value="TreeGrafter"/>
</dbReference>
<evidence type="ECO:0000313" key="9">
    <source>
        <dbReference type="EMBL" id="CAB4012118.1"/>
    </source>
</evidence>
<evidence type="ECO:0000256" key="4">
    <source>
        <dbReference type="ARBA" id="ARBA00023136"/>
    </source>
</evidence>
<feature type="domain" description="STING transmembrane" evidence="8">
    <location>
        <begin position="89"/>
        <end position="190"/>
    </location>
</feature>
<proteinExistence type="predicted"/>